<protein>
    <recommendedName>
        <fullName evidence="4 14">Very-long-chain (3R)-3-hydroxyacyl-CoA dehydratase</fullName>
        <ecNumber evidence="4 14">4.2.1.134</ecNumber>
    </recommendedName>
</protein>
<dbReference type="PANTHER" id="PTHR11035">
    <property type="entry name" value="VERY-LONG-CHAIN (3R)-3-HYDROXYACYL-COA DEHYDRATASE"/>
    <property type="match status" value="1"/>
</dbReference>
<evidence type="ECO:0000256" key="11">
    <source>
        <dbReference type="ARBA" id="ARBA00023160"/>
    </source>
</evidence>
<dbReference type="EMBL" id="GGEC01019925">
    <property type="protein sequence ID" value="MBX00409.1"/>
    <property type="molecule type" value="Transcribed_RNA"/>
</dbReference>
<comment type="catalytic activity">
    <reaction evidence="13 14">
        <text>a very-long-chain (3R)-3-hydroxyacyl-CoA = a very-long-chain (2E)-enoyl-CoA + H2O</text>
        <dbReference type="Rhea" id="RHEA:45812"/>
        <dbReference type="ChEBI" id="CHEBI:15377"/>
        <dbReference type="ChEBI" id="CHEBI:83728"/>
        <dbReference type="ChEBI" id="CHEBI:85440"/>
        <dbReference type="EC" id="4.2.1.134"/>
    </reaction>
</comment>
<feature type="transmembrane region" description="Helical" evidence="14">
    <location>
        <begin position="12"/>
        <end position="32"/>
    </location>
</feature>
<keyword evidence="14" id="KW-0256">Endoplasmic reticulum</keyword>
<sequence>MAGFLSMIRRVYLAAYNWAVFVGWAQVLFLAAKTLKVSGHEHVYSAVEKPLQLAQTAAVLEILHGLVGLVRSPVTATLPQIGSRLYVTWVILYSFPEVRTHFLVSSLVISWSITEASTCFKCYCEGRGSFCDFWLLDWFVFTERLLRG</sequence>
<evidence type="ECO:0000256" key="14">
    <source>
        <dbReference type="RuleBase" id="RU363109"/>
    </source>
</evidence>
<dbReference type="InterPro" id="IPR007482">
    <property type="entry name" value="Tyr_Pase-like_PTPLA"/>
</dbReference>
<evidence type="ECO:0000256" key="5">
    <source>
        <dbReference type="ARBA" id="ARBA00022516"/>
    </source>
</evidence>
<evidence type="ECO:0000256" key="8">
    <source>
        <dbReference type="ARBA" id="ARBA00022989"/>
    </source>
</evidence>
<evidence type="ECO:0000256" key="13">
    <source>
        <dbReference type="ARBA" id="ARBA00036671"/>
    </source>
</evidence>
<comment type="similarity">
    <text evidence="3 14">Belongs to the very long-chain fatty acids dehydratase HACD family.</text>
</comment>
<dbReference type="GO" id="GO:0102158">
    <property type="term" value="F:very-long-chain (3R)-3-hydroxyacyl-CoA dehydratase activity"/>
    <property type="evidence" value="ECO:0007669"/>
    <property type="project" value="UniProtKB-EC"/>
</dbReference>
<dbReference type="UniPathway" id="UPA00094"/>
<dbReference type="EC" id="4.2.1.134" evidence="4 14"/>
<comment type="caution">
    <text evidence="14">Lacks conserved residue(s) required for the propagation of feature annotation.</text>
</comment>
<keyword evidence="6 14" id="KW-0812">Transmembrane</keyword>
<dbReference type="GO" id="GO:0030497">
    <property type="term" value="P:fatty acid elongation"/>
    <property type="evidence" value="ECO:0007669"/>
    <property type="project" value="TreeGrafter"/>
</dbReference>
<name>A0A2P2K3Z7_RHIMU</name>
<keyword evidence="8 14" id="KW-1133">Transmembrane helix</keyword>
<dbReference type="GO" id="GO:0030148">
    <property type="term" value="P:sphingolipid biosynthetic process"/>
    <property type="evidence" value="ECO:0007669"/>
    <property type="project" value="TreeGrafter"/>
</dbReference>
<dbReference type="GO" id="GO:0005789">
    <property type="term" value="C:endoplasmic reticulum membrane"/>
    <property type="evidence" value="ECO:0007669"/>
    <property type="project" value="UniProtKB-SubCell"/>
</dbReference>
<keyword evidence="7 14" id="KW-0276">Fatty acid metabolism</keyword>
<evidence type="ECO:0000256" key="12">
    <source>
        <dbReference type="ARBA" id="ARBA00023239"/>
    </source>
</evidence>
<evidence type="ECO:0000256" key="9">
    <source>
        <dbReference type="ARBA" id="ARBA00023098"/>
    </source>
</evidence>
<keyword evidence="11 14" id="KW-0275">Fatty acid biosynthesis</keyword>
<evidence type="ECO:0000256" key="6">
    <source>
        <dbReference type="ARBA" id="ARBA00022692"/>
    </source>
</evidence>
<evidence type="ECO:0000256" key="1">
    <source>
        <dbReference type="ARBA" id="ARBA00004141"/>
    </source>
</evidence>
<keyword evidence="12 14" id="KW-0456">Lyase</keyword>
<keyword evidence="9 14" id="KW-0443">Lipid metabolism</keyword>
<keyword evidence="10 14" id="KW-0472">Membrane</keyword>
<evidence type="ECO:0000256" key="4">
    <source>
        <dbReference type="ARBA" id="ARBA00013122"/>
    </source>
</evidence>
<reference evidence="15" key="1">
    <citation type="submission" date="2018-02" db="EMBL/GenBank/DDBJ databases">
        <title>Rhizophora mucronata_Transcriptome.</title>
        <authorList>
            <person name="Meera S.P."/>
            <person name="Sreeshan A."/>
            <person name="Augustine A."/>
        </authorList>
    </citation>
    <scope>NUCLEOTIDE SEQUENCE</scope>
    <source>
        <tissue evidence="15">Leaf</tissue>
    </source>
</reference>
<evidence type="ECO:0000256" key="2">
    <source>
        <dbReference type="ARBA" id="ARBA00005194"/>
    </source>
</evidence>
<evidence type="ECO:0000256" key="3">
    <source>
        <dbReference type="ARBA" id="ARBA00007811"/>
    </source>
</evidence>
<evidence type="ECO:0000256" key="10">
    <source>
        <dbReference type="ARBA" id="ARBA00023136"/>
    </source>
</evidence>
<keyword evidence="5 14" id="KW-0444">Lipid biosynthesis</keyword>
<dbReference type="GO" id="GO:0042761">
    <property type="term" value="P:very long-chain fatty acid biosynthetic process"/>
    <property type="evidence" value="ECO:0007669"/>
    <property type="project" value="TreeGrafter"/>
</dbReference>
<evidence type="ECO:0000313" key="15">
    <source>
        <dbReference type="EMBL" id="MBX00409.1"/>
    </source>
</evidence>
<proteinExistence type="inferred from homology"/>
<accession>A0A2P2K3Z7</accession>
<dbReference type="PANTHER" id="PTHR11035:SF3">
    <property type="entry name" value="VERY-LONG-CHAIN (3R)-3-HYDROXYACYL-COA DEHYDRATASE"/>
    <property type="match status" value="1"/>
</dbReference>
<comment type="pathway">
    <text evidence="2 14">Lipid metabolism; fatty acid biosynthesis.</text>
</comment>
<comment type="subcellular location">
    <subcellularLocation>
        <location evidence="14">Endoplasmic reticulum membrane</location>
        <topology evidence="14">Multi-pass membrane protein</topology>
    </subcellularLocation>
    <subcellularLocation>
        <location evidence="1">Membrane</location>
        <topology evidence="1">Multi-pass membrane protein</topology>
    </subcellularLocation>
</comment>
<evidence type="ECO:0000256" key="7">
    <source>
        <dbReference type="ARBA" id="ARBA00022832"/>
    </source>
</evidence>
<organism evidence="15">
    <name type="scientific">Rhizophora mucronata</name>
    <name type="common">Asiatic mangrove</name>
    <dbReference type="NCBI Taxonomy" id="61149"/>
    <lineage>
        <taxon>Eukaryota</taxon>
        <taxon>Viridiplantae</taxon>
        <taxon>Streptophyta</taxon>
        <taxon>Embryophyta</taxon>
        <taxon>Tracheophyta</taxon>
        <taxon>Spermatophyta</taxon>
        <taxon>Magnoliopsida</taxon>
        <taxon>eudicotyledons</taxon>
        <taxon>Gunneridae</taxon>
        <taxon>Pentapetalae</taxon>
        <taxon>rosids</taxon>
        <taxon>fabids</taxon>
        <taxon>Malpighiales</taxon>
        <taxon>Rhizophoraceae</taxon>
        <taxon>Rhizophora</taxon>
    </lineage>
</organism>
<dbReference type="Pfam" id="PF04387">
    <property type="entry name" value="PTPLA"/>
    <property type="match status" value="1"/>
</dbReference>
<dbReference type="AlphaFoldDB" id="A0A2P2K3Z7"/>
<comment type="function">
    <text evidence="14">Catalyzes the third of the four reactions of the long-chain fatty acids elongation cycle. This endoplasmic reticulum-bound enzymatic process, allows the addition of two carbons to the chain of long- and very long-chain fatty acids/VLCFAs per cycle. This enzyme catalyzes the dehydration of the 3-hydroxyacyl-CoA intermediate into trans-2,3-enoyl-CoA, within each cycle of fatty acid elongation. Thereby, it participates to the production of VLCFAs of different chain lengths that are involved in multiple biological processes as precursors of membrane lipids and lipid mediators.</text>
</comment>